<keyword evidence="1" id="KW-1133">Transmembrane helix</keyword>
<feature type="transmembrane region" description="Helical" evidence="1">
    <location>
        <begin position="137"/>
        <end position="164"/>
    </location>
</feature>
<protein>
    <recommendedName>
        <fullName evidence="3">DUF975 family protein</fullName>
    </recommendedName>
</protein>
<sequence length="188" mass="20583">MQKGWEMFKGHIGEFVGFTLLVFAISLASIKLETFGSLIFSALAAPLYAGYSIAAFRILTGKSLQFSDFFRGFNYFLPLFLAGLASGIIVSIGFMLLIIPGIYLAIGYMLATFLIIDYRMEFWQAMETSRKIVTKNWFAFFVLAIVLALINLLGTLALGVGLLISAPVSACAAAIAYKEIVGLNSSEW</sequence>
<feature type="transmembrane region" description="Helical" evidence="1">
    <location>
        <begin position="38"/>
        <end position="60"/>
    </location>
</feature>
<organism evidence="2">
    <name type="scientific">Chlorobaculum parvum</name>
    <dbReference type="NCBI Taxonomy" id="274539"/>
    <lineage>
        <taxon>Bacteria</taxon>
        <taxon>Pseudomonadati</taxon>
        <taxon>Chlorobiota</taxon>
        <taxon>Chlorobiia</taxon>
        <taxon>Chlorobiales</taxon>
        <taxon>Chlorobiaceae</taxon>
        <taxon>Chlorobaculum</taxon>
    </lineage>
</organism>
<proteinExistence type="predicted"/>
<dbReference type="PANTHER" id="PTHR40076">
    <property type="entry name" value="MEMBRANE PROTEIN-RELATED"/>
    <property type="match status" value="1"/>
</dbReference>
<reference evidence="2" key="1">
    <citation type="journal article" date="2020" name="mSystems">
        <title>Genome- and Community-Level Interaction Insights into Carbon Utilization and Element Cycling Functions of Hydrothermarchaeota in Hydrothermal Sediment.</title>
        <authorList>
            <person name="Zhou Z."/>
            <person name="Liu Y."/>
            <person name="Xu W."/>
            <person name="Pan J."/>
            <person name="Luo Z.H."/>
            <person name="Li M."/>
        </authorList>
    </citation>
    <scope>NUCLEOTIDE SEQUENCE [LARGE SCALE GENOMIC DNA]</scope>
    <source>
        <strain evidence="2">HyVt-633</strain>
    </source>
</reference>
<dbReference type="AlphaFoldDB" id="A0A7C5DJN1"/>
<evidence type="ECO:0000313" key="2">
    <source>
        <dbReference type="EMBL" id="HHE32935.1"/>
    </source>
</evidence>
<evidence type="ECO:0008006" key="3">
    <source>
        <dbReference type="Google" id="ProtNLM"/>
    </source>
</evidence>
<keyword evidence="1" id="KW-0812">Transmembrane</keyword>
<dbReference type="Proteomes" id="UP000886058">
    <property type="component" value="Unassembled WGS sequence"/>
</dbReference>
<dbReference type="PANTHER" id="PTHR40076:SF1">
    <property type="entry name" value="MEMBRANE PROTEIN"/>
    <property type="match status" value="1"/>
</dbReference>
<feature type="transmembrane region" description="Helical" evidence="1">
    <location>
        <begin position="12"/>
        <end position="32"/>
    </location>
</feature>
<gene>
    <name evidence="2" type="ORF">ENL07_10035</name>
</gene>
<keyword evidence="1" id="KW-0472">Membrane</keyword>
<dbReference type="EMBL" id="DRSQ01000217">
    <property type="protein sequence ID" value="HHE32935.1"/>
    <property type="molecule type" value="Genomic_DNA"/>
</dbReference>
<feature type="transmembrane region" description="Helical" evidence="1">
    <location>
        <begin position="98"/>
        <end position="116"/>
    </location>
</feature>
<name>A0A7C5DJN1_9CHLB</name>
<comment type="caution">
    <text evidence="2">The sequence shown here is derived from an EMBL/GenBank/DDBJ whole genome shotgun (WGS) entry which is preliminary data.</text>
</comment>
<feature type="transmembrane region" description="Helical" evidence="1">
    <location>
        <begin position="72"/>
        <end position="92"/>
    </location>
</feature>
<accession>A0A7C5DJN1</accession>
<evidence type="ECO:0000256" key="1">
    <source>
        <dbReference type="SAM" id="Phobius"/>
    </source>
</evidence>
<dbReference type="InterPro" id="IPR010380">
    <property type="entry name" value="DUF975"/>
</dbReference>